<dbReference type="AlphaFoldDB" id="A0A1V4AU84"/>
<feature type="transmembrane region" description="Helical" evidence="1">
    <location>
        <begin position="12"/>
        <end position="30"/>
    </location>
</feature>
<keyword evidence="1" id="KW-0812">Transmembrane</keyword>
<name>A0A1V4AU84_9BACT</name>
<protein>
    <submittedName>
        <fullName evidence="2">Uncharacterized protein</fullName>
    </submittedName>
</protein>
<accession>A0A1V4AU84</accession>
<dbReference type="EMBL" id="AYTS01000068">
    <property type="protein sequence ID" value="OOP56660.1"/>
    <property type="molecule type" value="Genomic_DNA"/>
</dbReference>
<evidence type="ECO:0000313" key="3">
    <source>
        <dbReference type="Proteomes" id="UP000189681"/>
    </source>
</evidence>
<evidence type="ECO:0000313" key="2">
    <source>
        <dbReference type="EMBL" id="OOP56660.1"/>
    </source>
</evidence>
<comment type="caution">
    <text evidence="2">The sequence shown here is derived from an EMBL/GenBank/DDBJ whole genome shotgun (WGS) entry which is preliminary data.</text>
</comment>
<keyword evidence="1" id="KW-0472">Membrane</keyword>
<organism evidence="2 3">
    <name type="scientific">Candidatus Brocadia carolinensis</name>
    <dbReference type="NCBI Taxonomy" id="1004156"/>
    <lineage>
        <taxon>Bacteria</taxon>
        <taxon>Pseudomonadati</taxon>
        <taxon>Planctomycetota</taxon>
        <taxon>Candidatus Brocadiia</taxon>
        <taxon>Candidatus Brocadiales</taxon>
        <taxon>Candidatus Brocadiaceae</taxon>
        <taxon>Candidatus Brocadia</taxon>
    </lineage>
</organism>
<sequence length="154" mass="17211">MDWTSFAASNTPLWWIRIFTFTMVLIFQLLQMCHALKMHRDIQIMSLPKFLVLPVHPLDPPPAGDNSKIPARNWRMQHAQEVAGDSCPPNLTPMPLILLTEGTNNCPPLAGGVGGGLRWSIQRHECCKQINDGRICGSVHTALRTDTFLTMHAS</sequence>
<dbReference type="Proteomes" id="UP000189681">
    <property type="component" value="Unassembled WGS sequence"/>
</dbReference>
<proteinExistence type="predicted"/>
<gene>
    <name evidence="2" type="ORF">AYP45_07860</name>
</gene>
<evidence type="ECO:0000256" key="1">
    <source>
        <dbReference type="SAM" id="Phobius"/>
    </source>
</evidence>
<keyword evidence="1" id="KW-1133">Transmembrane helix</keyword>
<reference evidence="2 3" key="1">
    <citation type="journal article" date="2017" name="Water Res.">
        <title>Discovery and metagenomic analysis of an anammox bacterial enrichment related to Candidatus "Brocadia caroliniensis" in a full-scale glycerol-fed nitritation-denitritation separate centrate treatment process.</title>
        <authorList>
            <person name="Park H."/>
            <person name="Brotto A.C."/>
            <person name="van Loosdrecht M.C."/>
            <person name="Chandran K."/>
        </authorList>
    </citation>
    <scope>NUCLEOTIDE SEQUENCE [LARGE SCALE GENOMIC DNA]</scope>
    <source>
        <strain evidence="2">26THWARD</strain>
    </source>
</reference>